<dbReference type="PANTHER" id="PTHR12726:SF0">
    <property type="entry name" value="CERAMIDE GLUCOSYLTRANSFERASE"/>
    <property type="match status" value="1"/>
</dbReference>
<organism evidence="11 12">
    <name type="scientific">Planctomicrobium piriforme</name>
    <dbReference type="NCBI Taxonomy" id="1576369"/>
    <lineage>
        <taxon>Bacteria</taxon>
        <taxon>Pseudomonadati</taxon>
        <taxon>Planctomycetota</taxon>
        <taxon>Planctomycetia</taxon>
        <taxon>Planctomycetales</taxon>
        <taxon>Planctomycetaceae</taxon>
        <taxon>Planctomicrobium</taxon>
    </lineage>
</organism>
<keyword evidence="8 9" id="KW-0472">Membrane</keyword>
<dbReference type="SUPFAM" id="SSF53448">
    <property type="entry name" value="Nucleotide-diphospho-sugar transferases"/>
    <property type="match status" value="1"/>
</dbReference>
<keyword evidence="4" id="KW-0328">Glycosyltransferase</keyword>
<dbReference type="GO" id="GO:0006679">
    <property type="term" value="P:glucosylceramide biosynthetic process"/>
    <property type="evidence" value="ECO:0007669"/>
    <property type="project" value="TreeGrafter"/>
</dbReference>
<keyword evidence="5 11" id="KW-0808">Transferase</keyword>
<comment type="pathway">
    <text evidence="3">Sphingolipid metabolism.</text>
</comment>
<evidence type="ECO:0000256" key="2">
    <source>
        <dbReference type="ARBA" id="ARBA00004760"/>
    </source>
</evidence>
<dbReference type="OrthoDB" id="284671at2"/>
<evidence type="ECO:0000256" key="8">
    <source>
        <dbReference type="ARBA" id="ARBA00023136"/>
    </source>
</evidence>
<dbReference type="AlphaFoldDB" id="A0A1I3HWA9"/>
<gene>
    <name evidence="11" type="ORF">SAMN05421753_108213</name>
</gene>
<dbReference type="InterPro" id="IPR029044">
    <property type="entry name" value="Nucleotide-diphossugar_trans"/>
</dbReference>
<evidence type="ECO:0000313" key="12">
    <source>
        <dbReference type="Proteomes" id="UP000199518"/>
    </source>
</evidence>
<feature type="transmembrane region" description="Helical" evidence="9">
    <location>
        <begin position="309"/>
        <end position="329"/>
    </location>
</feature>
<dbReference type="EMBL" id="FOQD01000008">
    <property type="protein sequence ID" value="SFI39860.1"/>
    <property type="molecule type" value="Genomic_DNA"/>
</dbReference>
<reference evidence="12" key="1">
    <citation type="submission" date="2016-10" db="EMBL/GenBank/DDBJ databases">
        <authorList>
            <person name="Varghese N."/>
            <person name="Submissions S."/>
        </authorList>
    </citation>
    <scope>NUCLEOTIDE SEQUENCE [LARGE SCALE GENOMIC DNA]</scope>
    <source>
        <strain evidence="12">DSM 26348</strain>
    </source>
</reference>
<evidence type="ECO:0000259" key="10">
    <source>
        <dbReference type="Pfam" id="PF00535"/>
    </source>
</evidence>
<dbReference type="GO" id="GO:0008120">
    <property type="term" value="F:ceramide glucosyltransferase activity"/>
    <property type="evidence" value="ECO:0007669"/>
    <property type="project" value="TreeGrafter"/>
</dbReference>
<dbReference type="InterPro" id="IPR025993">
    <property type="entry name" value="Ceramide_glucosylTrfase"/>
</dbReference>
<evidence type="ECO:0000256" key="5">
    <source>
        <dbReference type="ARBA" id="ARBA00022679"/>
    </source>
</evidence>
<keyword evidence="12" id="KW-1185">Reference proteome</keyword>
<name>A0A1I3HWA9_9PLAN</name>
<comment type="pathway">
    <text evidence="2">Lipid metabolism; sphingolipid metabolism.</text>
</comment>
<accession>A0A1I3HWA9</accession>
<comment type="subcellular location">
    <subcellularLocation>
        <location evidence="1">Membrane</location>
        <topology evidence="1">Multi-pass membrane protein</topology>
    </subcellularLocation>
</comment>
<evidence type="ECO:0000256" key="7">
    <source>
        <dbReference type="ARBA" id="ARBA00022989"/>
    </source>
</evidence>
<dbReference type="RefSeq" id="WP_092050551.1">
    <property type="nucleotide sequence ID" value="NZ_FOQD01000008.1"/>
</dbReference>
<dbReference type="GO" id="GO:0016020">
    <property type="term" value="C:membrane"/>
    <property type="evidence" value="ECO:0007669"/>
    <property type="project" value="UniProtKB-SubCell"/>
</dbReference>
<dbReference type="InterPro" id="IPR001173">
    <property type="entry name" value="Glyco_trans_2-like"/>
</dbReference>
<evidence type="ECO:0000256" key="6">
    <source>
        <dbReference type="ARBA" id="ARBA00022692"/>
    </source>
</evidence>
<dbReference type="Proteomes" id="UP000199518">
    <property type="component" value="Unassembled WGS sequence"/>
</dbReference>
<dbReference type="Pfam" id="PF00535">
    <property type="entry name" value="Glycos_transf_2"/>
    <property type="match status" value="1"/>
</dbReference>
<proteinExistence type="predicted"/>
<feature type="domain" description="Glycosyltransferase 2-like" evidence="10">
    <location>
        <begin position="56"/>
        <end position="181"/>
    </location>
</feature>
<evidence type="ECO:0000256" key="4">
    <source>
        <dbReference type="ARBA" id="ARBA00022676"/>
    </source>
</evidence>
<feature type="transmembrane region" description="Helical" evidence="9">
    <location>
        <begin position="281"/>
        <end position="303"/>
    </location>
</feature>
<protein>
    <submittedName>
        <fullName evidence="11">Glycosyltransferase, catalytic subunit of cellulose synthase and poly-beta-1,6-N-acetylglucosamine synthase</fullName>
    </submittedName>
</protein>
<evidence type="ECO:0000313" key="11">
    <source>
        <dbReference type="EMBL" id="SFI39860.1"/>
    </source>
</evidence>
<evidence type="ECO:0000256" key="1">
    <source>
        <dbReference type="ARBA" id="ARBA00004141"/>
    </source>
</evidence>
<sequence>MILSFTVACALIFACLLAVQIDWALRFTKLLRSQTKPPVDAPLPRALVLLCLRGADPFLGRTLRALLAQTHEQFHLRLVIDSETDPAWEIVEPFLEESQDPRVQVRVLKQRLTTCSLKNSALLQETAELDDDYEAIVQVDADAVPYPNWLRDLLTPLRDPQVGATSGLRWYSPADRSTAGLIRFFWGCAAMIQMVQFKMLWGGSLAIRRDLIDGTSLRSIWARSLSDDLTLNTALHEAGLKEQHVPAVLVNQEGIDLKGCFQFIRRQVVFVRLYHAAWTPVSLYAATGSIALLLAAAAFAGTVATGDLWQAPAILAIVAIYGMSFRWLMLWVDDRVRTRVAIQGETLPPREGWHALPVPLTMLMYTACYLSAACLKQIQWRGVVYKFTRSGTARMVNDAPFEDRLLPAEASVL</sequence>
<dbReference type="CDD" id="cd00761">
    <property type="entry name" value="Glyco_tranf_GTA_type"/>
    <property type="match status" value="1"/>
</dbReference>
<dbReference type="Gene3D" id="3.90.550.10">
    <property type="entry name" value="Spore Coat Polysaccharide Biosynthesis Protein SpsA, Chain A"/>
    <property type="match status" value="1"/>
</dbReference>
<keyword evidence="6 9" id="KW-0812">Transmembrane</keyword>
<evidence type="ECO:0000256" key="9">
    <source>
        <dbReference type="SAM" id="Phobius"/>
    </source>
</evidence>
<dbReference type="PANTHER" id="PTHR12726">
    <property type="entry name" value="CERAMIDE GLUCOSYLTRANSFERASE"/>
    <property type="match status" value="1"/>
</dbReference>
<evidence type="ECO:0000256" key="3">
    <source>
        <dbReference type="ARBA" id="ARBA00004991"/>
    </source>
</evidence>
<keyword evidence="7 9" id="KW-1133">Transmembrane helix</keyword>
<dbReference type="STRING" id="1576369.SAMN05421753_108213"/>